<sequence>MIPLRSPSFGALSALSNAPFDLAKAKQEKLGASPIVLMVHGLGGCEDSAYLRLATLGFEGCGVEVIRLNLRGAGPSAASSSGPYHGGLTDDLCDVLAWLHAERPGQPVLAIGFSLGGHMLLRLAGQLGAGEIELEAAHPLAIMSISAPLDLAAAGARIAAPRNRIYHQALLRWMKRDGAQWAPSDDDLQMRLRAVASIRDFDDRIVAPAHGFRNADDYYYRASAAHGLSRIRLPVLALHGDDDPWIPLDAYQAADWPDGGHVQVAISRGGGHVGFHGRQGILPWYVMVTRKCVLAHISGARPGMAVF</sequence>
<evidence type="ECO:0000256" key="1">
    <source>
        <dbReference type="ARBA" id="ARBA00010884"/>
    </source>
</evidence>
<feature type="domain" description="AB hydrolase-1" evidence="5">
    <location>
        <begin position="36"/>
        <end position="273"/>
    </location>
</feature>
<dbReference type="InterPro" id="IPR012020">
    <property type="entry name" value="ABHD4"/>
</dbReference>
<dbReference type="PANTHER" id="PTHR10794">
    <property type="entry name" value="ABHYDROLASE DOMAIN-CONTAINING PROTEIN"/>
    <property type="match status" value="1"/>
</dbReference>
<gene>
    <name evidence="6" type="ORF">JCM17846_14620</name>
</gene>
<dbReference type="PROSITE" id="PS01133">
    <property type="entry name" value="UPF0017"/>
    <property type="match status" value="1"/>
</dbReference>
<dbReference type="RefSeq" id="WP_313980089.1">
    <property type="nucleotide sequence ID" value="NZ_BKCN01000006.1"/>
</dbReference>
<dbReference type="GO" id="GO:0034338">
    <property type="term" value="F:short-chain carboxylesterase activity"/>
    <property type="evidence" value="ECO:0007669"/>
    <property type="project" value="TreeGrafter"/>
</dbReference>
<keyword evidence="2" id="KW-0719">Serine esterase</keyword>
<keyword evidence="7" id="KW-1185">Reference proteome</keyword>
<feature type="active site" description="Charge relay system" evidence="4">
    <location>
        <position position="114"/>
    </location>
</feature>
<dbReference type="InterPro" id="IPR000952">
    <property type="entry name" value="AB_hydrolase_4_CS"/>
</dbReference>
<comment type="similarity">
    <text evidence="1">Belongs to the AB hydrolase superfamily. AB hydrolase 4 family.</text>
</comment>
<feature type="active site" description="Charge relay system" evidence="4">
    <location>
        <position position="272"/>
    </location>
</feature>
<dbReference type="Pfam" id="PF12697">
    <property type="entry name" value="Abhydrolase_6"/>
    <property type="match status" value="1"/>
</dbReference>
<evidence type="ECO:0000256" key="4">
    <source>
        <dbReference type="PIRSR" id="PIRSR005211-1"/>
    </source>
</evidence>
<dbReference type="SUPFAM" id="SSF53474">
    <property type="entry name" value="alpha/beta-Hydrolases"/>
    <property type="match status" value="1"/>
</dbReference>
<evidence type="ECO:0000313" key="6">
    <source>
        <dbReference type="EMBL" id="GER03780.1"/>
    </source>
</evidence>
<dbReference type="InterPro" id="IPR029058">
    <property type="entry name" value="AB_hydrolase_fold"/>
</dbReference>
<dbReference type="InterPro" id="IPR000073">
    <property type="entry name" value="AB_hydrolase_1"/>
</dbReference>
<evidence type="ECO:0000259" key="5">
    <source>
        <dbReference type="Pfam" id="PF12697"/>
    </source>
</evidence>
<dbReference type="Proteomes" id="UP000324996">
    <property type="component" value="Unassembled WGS sequence"/>
</dbReference>
<dbReference type="EMBL" id="BKCN01000006">
    <property type="protein sequence ID" value="GER03780.1"/>
    <property type="molecule type" value="Genomic_DNA"/>
</dbReference>
<dbReference type="InterPro" id="IPR050960">
    <property type="entry name" value="AB_hydrolase_4_sf"/>
</dbReference>
<evidence type="ECO:0000313" key="7">
    <source>
        <dbReference type="Proteomes" id="UP000324996"/>
    </source>
</evidence>
<accession>A0A5A7N8P7</accession>
<keyword evidence="3" id="KW-0378">Hydrolase</keyword>
<protein>
    <recommendedName>
        <fullName evidence="5">AB hydrolase-1 domain-containing protein</fullName>
    </recommendedName>
</protein>
<evidence type="ECO:0000256" key="2">
    <source>
        <dbReference type="ARBA" id="ARBA00022487"/>
    </source>
</evidence>
<comment type="caution">
    <text evidence="6">The sequence shown here is derived from an EMBL/GenBank/DDBJ whole genome shotgun (WGS) entry which is preliminary data.</text>
</comment>
<dbReference type="Gene3D" id="3.40.50.1820">
    <property type="entry name" value="alpha/beta hydrolase"/>
    <property type="match status" value="1"/>
</dbReference>
<proteinExistence type="inferred from homology"/>
<feature type="active site" description="Charge relay system" evidence="4">
    <location>
        <position position="243"/>
    </location>
</feature>
<dbReference type="PIRSF" id="PIRSF005211">
    <property type="entry name" value="Ab_hydro_YheT"/>
    <property type="match status" value="1"/>
</dbReference>
<reference evidence="6 7" key="1">
    <citation type="submission" date="2019-09" db="EMBL/GenBank/DDBJ databases">
        <title>NBRP : Genome information of microbial organism related human and environment.</title>
        <authorList>
            <person name="Hattori M."/>
            <person name="Oshima K."/>
            <person name="Inaba H."/>
            <person name="Suda W."/>
            <person name="Sakamoto M."/>
            <person name="Iino T."/>
            <person name="Kitahara M."/>
            <person name="Oshida Y."/>
            <person name="Iida T."/>
            <person name="Kudo T."/>
            <person name="Itoh T."/>
            <person name="Ohkuma M."/>
        </authorList>
    </citation>
    <scope>NUCLEOTIDE SEQUENCE [LARGE SCALE GENOMIC DNA]</scope>
    <source>
        <strain evidence="6 7">Q-1</strain>
    </source>
</reference>
<dbReference type="PRINTS" id="PR00111">
    <property type="entry name" value="ABHYDROLASE"/>
</dbReference>
<evidence type="ECO:0000256" key="3">
    <source>
        <dbReference type="ARBA" id="ARBA00022801"/>
    </source>
</evidence>
<dbReference type="AlphaFoldDB" id="A0A5A7N8P7"/>
<dbReference type="GO" id="GO:0047372">
    <property type="term" value="F:monoacylglycerol lipase activity"/>
    <property type="evidence" value="ECO:0007669"/>
    <property type="project" value="TreeGrafter"/>
</dbReference>
<dbReference type="PANTHER" id="PTHR10794:SF94">
    <property type="entry name" value="ESTERASE YHET-RELATED"/>
    <property type="match status" value="1"/>
</dbReference>
<name>A0A5A7N8P7_9PROT</name>
<organism evidence="6 7">
    <name type="scientific">Iodidimonas nitroreducens</name>
    <dbReference type="NCBI Taxonomy" id="1236968"/>
    <lineage>
        <taxon>Bacteria</taxon>
        <taxon>Pseudomonadati</taxon>
        <taxon>Pseudomonadota</taxon>
        <taxon>Alphaproteobacteria</taxon>
        <taxon>Iodidimonadales</taxon>
        <taxon>Iodidimonadaceae</taxon>
        <taxon>Iodidimonas</taxon>
    </lineage>
</organism>